<keyword evidence="7" id="KW-0007">Acetylation</keyword>
<dbReference type="PANTHER" id="PTHR16523">
    <property type="entry name" value="PEST PROTEOLYTIC SIGNAL-CONTAINING NUCLEAR PROTEIN"/>
    <property type="match status" value="1"/>
</dbReference>
<organism evidence="11 12">
    <name type="scientific">Rhinopithecus bieti</name>
    <name type="common">Black snub-nosed monkey</name>
    <name type="synonym">Pygathrix bieti</name>
    <dbReference type="NCBI Taxonomy" id="61621"/>
    <lineage>
        <taxon>Eukaryota</taxon>
        <taxon>Metazoa</taxon>
        <taxon>Chordata</taxon>
        <taxon>Craniata</taxon>
        <taxon>Vertebrata</taxon>
        <taxon>Euteleostomi</taxon>
        <taxon>Mammalia</taxon>
        <taxon>Eutheria</taxon>
        <taxon>Euarchontoglires</taxon>
        <taxon>Primates</taxon>
        <taxon>Haplorrhini</taxon>
        <taxon>Catarrhini</taxon>
        <taxon>Cercopithecidae</taxon>
        <taxon>Colobinae</taxon>
        <taxon>Rhinopithecus</taxon>
    </lineage>
</organism>
<comment type="subunit">
    <text evidence="3">Interacts with UHRF2/NIRF.</text>
</comment>
<keyword evidence="12" id="KW-1185">Reference proteome</keyword>
<dbReference type="AlphaFoldDB" id="A0A2K6KJ97"/>
<dbReference type="Ensembl" id="ENSRBIT00000035008.1">
    <property type="protein sequence ID" value="ENSRBIP00000011348.1"/>
    <property type="gene ID" value="ENSRBIG00000029549.1"/>
</dbReference>
<evidence type="ECO:0000256" key="2">
    <source>
        <dbReference type="ARBA" id="ARBA00004123"/>
    </source>
</evidence>
<protein>
    <recommendedName>
        <fullName evidence="4">PEST proteolytic signal-containing nuclear protein</fullName>
    </recommendedName>
</protein>
<evidence type="ECO:0000256" key="4">
    <source>
        <dbReference type="ARBA" id="ARBA00022059"/>
    </source>
</evidence>
<keyword evidence="9" id="KW-0131">Cell cycle</keyword>
<dbReference type="GO" id="GO:0016567">
    <property type="term" value="P:protein ubiquitination"/>
    <property type="evidence" value="ECO:0007669"/>
    <property type="project" value="InterPro"/>
</dbReference>
<evidence type="ECO:0000256" key="5">
    <source>
        <dbReference type="ARBA" id="ARBA00022553"/>
    </source>
</evidence>
<name>A0A2K6KJ97_RHIBE</name>
<reference evidence="11" key="3">
    <citation type="submission" date="2025-09" db="UniProtKB">
        <authorList>
            <consortium name="Ensembl"/>
        </authorList>
    </citation>
    <scope>IDENTIFICATION</scope>
</reference>
<comment type="subcellular location">
    <subcellularLocation>
        <location evidence="2">Nucleus</location>
    </subcellularLocation>
</comment>
<dbReference type="Proteomes" id="UP000233180">
    <property type="component" value="Unassembled WGS sequence"/>
</dbReference>
<reference evidence="11 12" key="1">
    <citation type="submission" date="2016-06" db="EMBL/GenBank/DDBJ databases">
        <title>Genome of Rhinopithecus bieti.</title>
        <authorList>
            <person name="Wu"/>
            <person name="C.-I. and Zhang"/>
            <person name="Y."/>
        </authorList>
    </citation>
    <scope>NUCLEOTIDE SEQUENCE</scope>
</reference>
<evidence type="ECO:0000256" key="9">
    <source>
        <dbReference type="ARBA" id="ARBA00023306"/>
    </source>
</evidence>
<feature type="region of interest" description="Disordered" evidence="10">
    <location>
        <begin position="1"/>
        <end position="33"/>
    </location>
</feature>
<evidence type="ECO:0000256" key="1">
    <source>
        <dbReference type="ARBA" id="ARBA00002646"/>
    </source>
</evidence>
<evidence type="ECO:0000313" key="12">
    <source>
        <dbReference type="Proteomes" id="UP000233180"/>
    </source>
</evidence>
<keyword evidence="5" id="KW-0597">Phosphoprotein</keyword>
<feature type="compositionally biased region" description="Polar residues" evidence="10">
    <location>
        <begin position="1"/>
        <end position="29"/>
    </location>
</feature>
<dbReference type="GeneTree" id="ENSGT00390000010218"/>
<evidence type="ECO:0000313" key="11">
    <source>
        <dbReference type="Ensembl" id="ENSRBIP00000011348.1"/>
    </source>
</evidence>
<dbReference type="OMA" id="MKNSGRD"/>
<feature type="compositionally biased region" description="Polar residues" evidence="10">
    <location>
        <begin position="60"/>
        <end position="69"/>
    </location>
</feature>
<dbReference type="GO" id="GO:0005634">
    <property type="term" value="C:nucleus"/>
    <property type="evidence" value="ECO:0007669"/>
    <property type="project" value="UniProtKB-SubCell"/>
</dbReference>
<evidence type="ECO:0000256" key="7">
    <source>
        <dbReference type="ARBA" id="ARBA00022990"/>
    </source>
</evidence>
<sequence length="98" mass="10618">ISNFGFAIGSQTTKKTSPISIRLGSSNPKETVPTLAPKTLSVAAAFNEDEDSEPEERDTSTSAGLNSFNKGKHGFSDNQKLWEQNIKSHLGNVHDQDN</sequence>
<evidence type="ECO:0000256" key="3">
    <source>
        <dbReference type="ARBA" id="ARBA00011097"/>
    </source>
</evidence>
<dbReference type="Pfam" id="PF15473">
    <property type="entry name" value="PCNP"/>
    <property type="match status" value="1"/>
</dbReference>
<evidence type="ECO:0000256" key="10">
    <source>
        <dbReference type="SAM" id="MobiDB-lite"/>
    </source>
</evidence>
<proteinExistence type="predicted"/>
<evidence type="ECO:0000256" key="8">
    <source>
        <dbReference type="ARBA" id="ARBA00023242"/>
    </source>
</evidence>
<comment type="function">
    <text evidence="1">May be involved in cell cycle regulation.</text>
</comment>
<feature type="region of interest" description="Disordered" evidence="10">
    <location>
        <begin position="47"/>
        <end position="81"/>
    </location>
</feature>
<dbReference type="InterPro" id="IPR029169">
    <property type="entry name" value="PCNP"/>
</dbReference>
<keyword evidence="8" id="KW-0539">Nucleus</keyword>
<feature type="compositionally biased region" description="Acidic residues" evidence="10">
    <location>
        <begin position="47"/>
        <end position="56"/>
    </location>
</feature>
<dbReference type="PANTHER" id="PTHR16523:SF8">
    <property type="entry name" value="PEST PROTEOLYTIC SIGNAL-CONTAINING NUCLEAR PROTEIN"/>
    <property type="match status" value="1"/>
</dbReference>
<dbReference type="GO" id="GO:0043161">
    <property type="term" value="P:proteasome-mediated ubiquitin-dependent protein catabolic process"/>
    <property type="evidence" value="ECO:0007669"/>
    <property type="project" value="TreeGrafter"/>
</dbReference>
<reference evidence="11" key="2">
    <citation type="submission" date="2025-08" db="UniProtKB">
        <authorList>
            <consortium name="Ensembl"/>
        </authorList>
    </citation>
    <scope>IDENTIFICATION</scope>
</reference>
<keyword evidence="6" id="KW-0832">Ubl conjugation</keyword>
<accession>A0A2K6KJ97</accession>
<evidence type="ECO:0000256" key="6">
    <source>
        <dbReference type="ARBA" id="ARBA00022843"/>
    </source>
</evidence>